<gene>
    <name evidence="1" type="ORF">RHAB15C_0000388</name>
</gene>
<keyword evidence="2" id="KW-1185">Reference proteome</keyword>
<name>A0ABX8YYU9_9BACT</name>
<protein>
    <recommendedName>
        <fullName evidence="3">Glycosyltransferase</fullName>
    </recommendedName>
</protein>
<dbReference type="Proteomes" id="UP000822862">
    <property type="component" value="Chromosome"/>
</dbReference>
<organism evidence="1 2">
    <name type="scientific">Candidatus Rhabdochlamydia porcellionis</name>
    <dbReference type="NCBI Taxonomy" id="225148"/>
    <lineage>
        <taxon>Bacteria</taxon>
        <taxon>Pseudomonadati</taxon>
        <taxon>Chlamydiota</taxon>
        <taxon>Chlamydiia</taxon>
        <taxon>Parachlamydiales</taxon>
        <taxon>Candidatus Rhabdochlamydiaceae</taxon>
        <taxon>Candidatus Rhabdochlamydia</taxon>
    </lineage>
</organism>
<sequence>MFLSKQRSILMDILRKLVSWIKNPAQENIQVFVRHCHYSQISAHKERYRSFDRELCLTNLLDTIDDPKIEVTFLLDTFHPCETPHFIHKQKKFPVLEMQGGTETASFLGMLDYVASQKFSDQTIIYFLEDDYIHRPHWCRILRESFTLPGVDYVTLYDHKDKYFLPEYQNLSAKIFHTNSCHWRTTPSTTNTYAMRYKTLVRDIEIHRSFSLNRSVSDDHGKFLKLKQQGAVLISAIPGWATHAEPKYASPCTDWELVLSHTKKPN</sequence>
<dbReference type="EMBL" id="CP075585">
    <property type="protein sequence ID" value="QZA58514.1"/>
    <property type="molecule type" value="Genomic_DNA"/>
</dbReference>
<accession>A0ABX8YYU9</accession>
<evidence type="ECO:0008006" key="3">
    <source>
        <dbReference type="Google" id="ProtNLM"/>
    </source>
</evidence>
<reference evidence="1 2" key="2">
    <citation type="submission" date="2021-05" db="EMBL/GenBank/DDBJ databases">
        <title>Ecology and evolution of chlamydial symbionts of arthropods.</title>
        <authorList>
            <person name="Halter T."/>
            <person name="Sixt B.S."/>
            <person name="Toenshoff E.R."/>
            <person name="Koestlbacher S."/>
            <person name="Schulz F."/>
            <person name="Kostanjsek R."/>
            <person name="Collingro A."/>
            <person name="Hendrickx F."/>
            <person name="Horn M."/>
        </authorList>
    </citation>
    <scope>NUCLEOTIDE SEQUENCE [LARGE SCALE GENOMIC DNA]</scope>
    <source>
        <strain evidence="1 2">15C</strain>
    </source>
</reference>
<reference evidence="1 2" key="1">
    <citation type="submission" date="2020-01" db="EMBL/GenBank/DDBJ databases">
        <authorList>
            <person name="Sixt B."/>
            <person name="Schulz F."/>
            <person name="Kostanjsek R."/>
            <person name="Koestlbacher S."/>
            <person name="Collingro A."/>
            <person name="Toenshoff E."/>
            <person name="Horn M."/>
        </authorList>
    </citation>
    <scope>NUCLEOTIDE SEQUENCE [LARGE SCALE GENOMIC DNA]</scope>
    <source>
        <strain evidence="1 2">15C</strain>
    </source>
</reference>
<evidence type="ECO:0000313" key="2">
    <source>
        <dbReference type="Proteomes" id="UP000822862"/>
    </source>
</evidence>
<proteinExistence type="predicted"/>
<evidence type="ECO:0000313" key="1">
    <source>
        <dbReference type="EMBL" id="QZA58514.1"/>
    </source>
</evidence>